<feature type="domain" description="YknX-like beta-barrel" evidence="5">
    <location>
        <begin position="243"/>
        <end position="324"/>
    </location>
</feature>
<dbReference type="PANTHER" id="PTHR32347">
    <property type="entry name" value="EFFLUX SYSTEM COMPONENT YKNX-RELATED"/>
    <property type="match status" value="1"/>
</dbReference>
<dbReference type="PROSITE" id="PS51257">
    <property type="entry name" value="PROKAR_LIPOPROTEIN"/>
    <property type="match status" value="1"/>
</dbReference>
<dbReference type="AlphaFoldDB" id="A0A7T6AR15"/>
<comment type="subcellular location">
    <subcellularLocation>
        <location evidence="1">Cell envelope</location>
    </subcellularLocation>
</comment>
<evidence type="ECO:0000259" key="4">
    <source>
        <dbReference type="Pfam" id="PF25881"/>
    </source>
</evidence>
<dbReference type="EMBL" id="CP054140">
    <property type="protein sequence ID" value="QQG66306.1"/>
    <property type="molecule type" value="Genomic_DNA"/>
</dbReference>
<dbReference type="Pfam" id="PF25990">
    <property type="entry name" value="Beta-barrel_YknX"/>
    <property type="match status" value="1"/>
</dbReference>
<name>A0A7T6AR15_9BACT</name>
<keyword evidence="2 3" id="KW-0175">Coiled coil</keyword>
<dbReference type="SUPFAM" id="SSF111369">
    <property type="entry name" value="HlyD-like secretion proteins"/>
    <property type="match status" value="2"/>
</dbReference>
<reference evidence="6 7" key="1">
    <citation type="submission" date="2020-05" db="EMBL/GenBank/DDBJ databases">
        <title>Complete genome of Desulfobulbus oligotrophicus.</title>
        <authorList>
            <person name="Podar M."/>
        </authorList>
    </citation>
    <scope>NUCLEOTIDE SEQUENCE [LARGE SCALE GENOMIC DNA]</scope>
    <source>
        <strain evidence="6 7">Prop6</strain>
    </source>
</reference>
<dbReference type="InterPro" id="IPR058636">
    <property type="entry name" value="Beta-barrel_YknX"/>
</dbReference>
<dbReference type="PANTHER" id="PTHR32347:SF29">
    <property type="entry name" value="UPF0194 MEMBRANE PROTEIN YBHG"/>
    <property type="match status" value="1"/>
</dbReference>
<dbReference type="InterPro" id="IPR050465">
    <property type="entry name" value="UPF0194_transport"/>
</dbReference>
<feature type="domain" description="YbhG-like alpha-helical hairpin" evidence="4">
    <location>
        <begin position="87"/>
        <end position="201"/>
    </location>
</feature>
<proteinExistence type="predicted"/>
<accession>A0A7T6AR15</accession>
<dbReference type="RefSeq" id="WP_199262347.1">
    <property type="nucleotide sequence ID" value="NZ_CP054140.1"/>
</dbReference>
<evidence type="ECO:0000259" key="5">
    <source>
        <dbReference type="Pfam" id="PF25990"/>
    </source>
</evidence>
<dbReference type="Pfam" id="PF25881">
    <property type="entry name" value="HH_YBHG"/>
    <property type="match status" value="1"/>
</dbReference>
<sequence>MKRFFRAVLLGGVLLGVTGCFDRHNANNKSGMLTIYGNIDIREVQLAFQDGGRILSLAVDEGDRVEKGQMVAELDATRLQMDVDRISGEVAAQVQSVRRLHEGSRPQEIERAKATVASARANLRDAHLTLTRKNALRITNRISQQEVDSASAQVDTWKATLKAAEEELALVVEGPRQEDIAAAEATLTALQAAKQLAEQRVTDASLQAPADGFIRNRILEPGAMVTAGAPVLTLALTNPLWARAYISEPDLGKVREGMRAQLQSDSYPDKTYQGWVGFVSPTAEFTPKTVETTELRTKLVYRARIFVCDPAHELRLGMPVTVTIDTTAKDSSVHPAECGNSTVTRID</sequence>
<gene>
    <name evidence="6" type="ORF">HP555_10745</name>
</gene>
<dbReference type="Gene3D" id="2.40.50.100">
    <property type="match status" value="1"/>
</dbReference>
<dbReference type="Gene3D" id="1.10.287.470">
    <property type="entry name" value="Helix hairpin bin"/>
    <property type="match status" value="1"/>
</dbReference>
<dbReference type="Gene3D" id="2.40.30.170">
    <property type="match status" value="1"/>
</dbReference>
<dbReference type="InterPro" id="IPR059052">
    <property type="entry name" value="HH_YbhG-like"/>
</dbReference>
<evidence type="ECO:0000313" key="7">
    <source>
        <dbReference type="Proteomes" id="UP000596092"/>
    </source>
</evidence>
<evidence type="ECO:0000313" key="6">
    <source>
        <dbReference type="EMBL" id="QQG66306.1"/>
    </source>
</evidence>
<dbReference type="GO" id="GO:0042597">
    <property type="term" value="C:periplasmic space"/>
    <property type="evidence" value="ECO:0007669"/>
    <property type="project" value="UniProtKB-SubCell"/>
</dbReference>
<organism evidence="6 7">
    <name type="scientific">Desulfobulbus oligotrophicus</name>
    <dbReference type="NCBI Taxonomy" id="1909699"/>
    <lineage>
        <taxon>Bacteria</taxon>
        <taxon>Pseudomonadati</taxon>
        <taxon>Thermodesulfobacteriota</taxon>
        <taxon>Desulfobulbia</taxon>
        <taxon>Desulfobulbales</taxon>
        <taxon>Desulfobulbaceae</taxon>
        <taxon>Desulfobulbus</taxon>
    </lineage>
</organism>
<evidence type="ECO:0000256" key="1">
    <source>
        <dbReference type="ARBA" id="ARBA00004196"/>
    </source>
</evidence>
<dbReference type="KEGG" id="dog:HP555_10745"/>
<evidence type="ECO:0000256" key="2">
    <source>
        <dbReference type="ARBA" id="ARBA00023054"/>
    </source>
</evidence>
<keyword evidence="7" id="KW-1185">Reference proteome</keyword>
<protein>
    <submittedName>
        <fullName evidence="6">Efflux RND transporter periplasmic adaptor subunit</fullName>
    </submittedName>
</protein>
<evidence type="ECO:0000256" key="3">
    <source>
        <dbReference type="SAM" id="Coils"/>
    </source>
</evidence>
<dbReference type="Proteomes" id="UP000596092">
    <property type="component" value="Chromosome"/>
</dbReference>
<feature type="coiled-coil region" evidence="3">
    <location>
        <begin position="147"/>
        <end position="200"/>
    </location>
</feature>